<comment type="caution">
    <text evidence="3">The sequence shown here is derived from an EMBL/GenBank/DDBJ whole genome shotgun (WGS) entry which is preliminary data.</text>
</comment>
<keyword evidence="1" id="KW-0812">Transmembrane</keyword>
<sequence>MTESFLAVMIPAFNEEATIESVVRSIPRSIAGIERVGVFVIDDGSTDQTVSQAQKAGADRVISLGVHRGLAAAFSRGLDEAMRSGAAWVVNFDADGQYEPSEISALLEPIRGGRADIVVGNRQVRELDFMPRSKRYGNLFGSWVVRKLSGIAITDASSGFRAYSREAALRLNIFAQHTYTHESIIDAASKGLRMTEVPCTFRPTKRPSGESRLINNIFRHIGQSGLVILRTLILYRPLKIFITTGLIFFLTAVAIGTRFLYYYVHGAGSGKIQSLLLAAVCAIVGFQIIVMGFLAHATGVNRRLNEEILYRAKARSIGEGQQ</sequence>
<dbReference type="InterPro" id="IPR029044">
    <property type="entry name" value="Nucleotide-diphossugar_trans"/>
</dbReference>
<dbReference type="Gene3D" id="3.90.550.10">
    <property type="entry name" value="Spore Coat Polysaccharide Biosynthesis Protein SpsA, Chain A"/>
    <property type="match status" value="1"/>
</dbReference>
<dbReference type="AlphaFoldDB" id="A0A1F5PHT2"/>
<protein>
    <recommendedName>
        <fullName evidence="2">Glycosyltransferase 2-like domain-containing protein</fullName>
    </recommendedName>
</protein>
<dbReference type="SUPFAM" id="SSF53448">
    <property type="entry name" value="Nucleotide-diphospho-sugar transferases"/>
    <property type="match status" value="1"/>
</dbReference>
<dbReference type="InterPro" id="IPR050256">
    <property type="entry name" value="Glycosyltransferase_2"/>
</dbReference>
<proteinExistence type="predicted"/>
<dbReference type="InterPro" id="IPR001173">
    <property type="entry name" value="Glyco_trans_2-like"/>
</dbReference>
<evidence type="ECO:0000256" key="1">
    <source>
        <dbReference type="SAM" id="Phobius"/>
    </source>
</evidence>
<organism evidence="3 4">
    <name type="scientific">Candidatus Doudnabacteria bacterium RIFCSPHIGHO2_01_FULL_50_11</name>
    <dbReference type="NCBI Taxonomy" id="1817828"/>
    <lineage>
        <taxon>Bacteria</taxon>
        <taxon>Candidatus Doudnaibacteriota</taxon>
    </lineage>
</organism>
<dbReference type="CDD" id="cd04179">
    <property type="entry name" value="DPM_DPG-synthase_like"/>
    <property type="match status" value="1"/>
</dbReference>
<evidence type="ECO:0000313" key="4">
    <source>
        <dbReference type="Proteomes" id="UP000178377"/>
    </source>
</evidence>
<keyword evidence="1" id="KW-1133">Transmembrane helix</keyword>
<dbReference type="PANTHER" id="PTHR48090">
    <property type="entry name" value="UNDECAPRENYL-PHOSPHATE 4-DEOXY-4-FORMAMIDO-L-ARABINOSE TRANSFERASE-RELATED"/>
    <property type="match status" value="1"/>
</dbReference>
<accession>A0A1F5PHT2</accession>
<feature type="transmembrane region" description="Helical" evidence="1">
    <location>
        <begin position="240"/>
        <end position="263"/>
    </location>
</feature>
<feature type="transmembrane region" description="Helical" evidence="1">
    <location>
        <begin position="275"/>
        <end position="295"/>
    </location>
</feature>
<dbReference type="PANTHER" id="PTHR48090:SF7">
    <property type="entry name" value="RFBJ PROTEIN"/>
    <property type="match status" value="1"/>
</dbReference>
<dbReference type="Proteomes" id="UP000178377">
    <property type="component" value="Unassembled WGS sequence"/>
</dbReference>
<reference evidence="3 4" key="1">
    <citation type="journal article" date="2016" name="Nat. Commun.">
        <title>Thousands of microbial genomes shed light on interconnected biogeochemical processes in an aquifer system.</title>
        <authorList>
            <person name="Anantharaman K."/>
            <person name="Brown C.T."/>
            <person name="Hug L.A."/>
            <person name="Sharon I."/>
            <person name="Castelle C.J."/>
            <person name="Probst A.J."/>
            <person name="Thomas B.C."/>
            <person name="Singh A."/>
            <person name="Wilkins M.J."/>
            <person name="Karaoz U."/>
            <person name="Brodie E.L."/>
            <person name="Williams K.H."/>
            <person name="Hubbard S.S."/>
            <person name="Banfield J.F."/>
        </authorList>
    </citation>
    <scope>NUCLEOTIDE SEQUENCE [LARGE SCALE GENOMIC DNA]</scope>
</reference>
<evidence type="ECO:0000313" key="3">
    <source>
        <dbReference type="EMBL" id="OGE89479.1"/>
    </source>
</evidence>
<dbReference type="STRING" id="1817828.A2722_03780"/>
<name>A0A1F5PHT2_9BACT</name>
<gene>
    <name evidence="3" type="ORF">A2722_03780</name>
</gene>
<dbReference type="Pfam" id="PF00535">
    <property type="entry name" value="Glycos_transf_2"/>
    <property type="match status" value="1"/>
</dbReference>
<dbReference type="EMBL" id="MFEO01000020">
    <property type="protein sequence ID" value="OGE89479.1"/>
    <property type="molecule type" value="Genomic_DNA"/>
</dbReference>
<evidence type="ECO:0000259" key="2">
    <source>
        <dbReference type="Pfam" id="PF00535"/>
    </source>
</evidence>
<keyword evidence="1" id="KW-0472">Membrane</keyword>
<feature type="domain" description="Glycosyltransferase 2-like" evidence="2">
    <location>
        <begin position="8"/>
        <end position="168"/>
    </location>
</feature>